<dbReference type="InterPro" id="IPR015424">
    <property type="entry name" value="PyrdxlP-dep_Trfase"/>
</dbReference>
<protein>
    <submittedName>
        <fullName evidence="3">Class V aminotransferase</fullName>
    </submittedName>
</protein>
<dbReference type="AlphaFoldDB" id="A0A0F4QCU3"/>
<dbReference type="PATRIC" id="fig|43658.5.peg.4789"/>
<dbReference type="SUPFAM" id="SSF53383">
    <property type="entry name" value="PLP-dependent transferases"/>
    <property type="match status" value="1"/>
</dbReference>
<keyword evidence="4" id="KW-1185">Reference proteome</keyword>
<feature type="domain" description="Aminotransferase class V" evidence="2">
    <location>
        <begin position="96"/>
        <end position="361"/>
    </location>
</feature>
<dbReference type="PANTHER" id="PTHR43586:SF4">
    <property type="entry name" value="ISOPENICILLIN N EPIMERASE"/>
    <property type="match status" value="1"/>
</dbReference>
<dbReference type="EMBL" id="JXYA01000071">
    <property type="protein sequence ID" value="KJZ05473.1"/>
    <property type="molecule type" value="Genomic_DNA"/>
</dbReference>
<name>A0A0F4QCU3_9GAMM</name>
<dbReference type="Gene3D" id="3.40.640.10">
    <property type="entry name" value="Type I PLP-dependent aspartate aminotransferase-like (Major domain)"/>
    <property type="match status" value="1"/>
</dbReference>
<dbReference type="GO" id="GO:0008483">
    <property type="term" value="F:transaminase activity"/>
    <property type="evidence" value="ECO:0007669"/>
    <property type="project" value="UniProtKB-KW"/>
</dbReference>
<gene>
    <name evidence="3" type="ORF">TW77_22680</name>
</gene>
<dbReference type="InterPro" id="IPR000192">
    <property type="entry name" value="Aminotrans_V_dom"/>
</dbReference>
<keyword evidence="1" id="KW-0663">Pyridoxal phosphate</keyword>
<dbReference type="PANTHER" id="PTHR43586">
    <property type="entry name" value="CYSTEINE DESULFURASE"/>
    <property type="match status" value="1"/>
</dbReference>
<organism evidence="3 4">
    <name type="scientific">Pseudoalteromonas rubra</name>
    <dbReference type="NCBI Taxonomy" id="43658"/>
    <lineage>
        <taxon>Bacteria</taxon>
        <taxon>Pseudomonadati</taxon>
        <taxon>Pseudomonadota</taxon>
        <taxon>Gammaproteobacteria</taxon>
        <taxon>Alteromonadales</taxon>
        <taxon>Pseudoalteromonadaceae</taxon>
        <taxon>Pseudoalteromonas</taxon>
    </lineage>
</organism>
<dbReference type="Gene3D" id="3.90.1150.10">
    <property type="entry name" value="Aspartate Aminotransferase, domain 1"/>
    <property type="match status" value="1"/>
</dbReference>
<dbReference type="InterPro" id="IPR015422">
    <property type="entry name" value="PyrdxlP-dep_Trfase_small"/>
</dbReference>
<dbReference type="Pfam" id="PF00266">
    <property type="entry name" value="Aminotran_5"/>
    <property type="match status" value="1"/>
</dbReference>
<evidence type="ECO:0000256" key="1">
    <source>
        <dbReference type="ARBA" id="ARBA00022898"/>
    </source>
</evidence>
<dbReference type="RefSeq" id="WP_046007243.1">
    <property type="nucleotide sequence ID" value="NZ_JXYA01000071.1"/>
</dbReference>
<reference evidence="3 4" key="1">
    <citation type="journal article" date="2015" name="BMC Genomics">
        <title>Genome mining reveals unlocked bioactive potential of marine Gram-negative bacteria.</title>
        <authorList>
            <person name="Machado H."/>
            <person name="Sonnenschein E.C."/>
            <person name="Melchiorsen J."/>
            <person name="Gram L."/>
        </authorList>
    </citation>
    <scope>NUCLEOTIDE SEQUENCE [LARGE SCALE GENOMIC DNA]</scope>
    <source>
        <strain evidence="3 4">S2471</strain>
    </source>
</reference>
<keyword evidence="3" id="KW-0808">Transferase</keyword>
<sequence>MNQVDFSLPQGHYLLSHSVGRPLASAEQDFMQRYFHPWAGDNHEPWYQWLDGIQRFTAALAQLFNSQAEYFCPQSNLSSGLTKWVMSLPETGKQPVRVLMSESDFPSMGFVLQQAVPDVEIHFIPAALDMSDLSVWQQHLSGEIDWVFVSQVYSNTGQQAPVDAITRLAKAQGCRVIIDVAQAAGVIPIDLSDCAADCVLGSCVKWLCGGPGAGFIWVNPAILDQCQPKDVGWFSHQNPMEFDIHHFAPHHSALRFWGGTPSVAAYIFAAHSIEYFARIGVETVRTHNLNLLARLRAELAPWYIAPTDAQRCSGTAILNAGNAQDKVLAALREAGIAVDARKLGIRVSPHIYNTQADIDAFIRVFKRALSA</sequence>
<dbReference type="Proteomes" id="UP000033452">
    <property type="component" value="Unassembled WGS sequence"/>
</dbReference>
<evidence type="ECO:0000313" key="3">
    <source>
        <dbReference type="EMBL" id="KJZ05473.1"/>
    </source>
</evidence>
<proteinExistence type="predicted"/>
<accession>A0A0F4QCU3</accession>
<comment type="caution">
    <text evidence="3">The sequence shown here is derived from an EMBL/GenBank/DDBJ whole genome shotgun (WGS) entry which is preliminary data.</text>
</comment>
<evidence type="ECO:0000313" key="4">
    <source>
        <dbReference type="Proteomes" id="UP000033452"/>
    </source>
</evidence>
<dbReference type="InterPro" id="IPR015421">
    <property type="entry name" value="PyrdxlP-dep_Trfase_major"/>
</dbReference>
<keyword evidence="3" id="KW-0032">Aminotransferase</keyword>
<dbReference type="OrthoDB" id="9764293at2"/>
<evidence type="ECO:0000259" key="2">
    <source>
        <dbReference type="Pfam" id="PF00266"/>
    </source>
</evidence>